<feature type="transmembrane region" description="Helical" evidence="10">
    <location>
        <begin position="46"/>
        <end position="76"/>
    </location>
</feature>
<dbReference type="GO" id="GO:0043213">
    <property type="term" value="P:bacteriocin transport"/>
    <property type="evidence" value="ECO:0007669"/>
    <property type="project" value="InterPro"/>
</dbReference>
<keyword evidence="6 10" id="KW-0812">Transmembrane</keyword>
<dbReference type="KEGG" id="bpz:BP1026B_I0552"/>
<evidence type="ECO:0000256" key="10">
    <source>
        <dbReference type="HAMAP-Rule" id="MF_02202"/>
    </source>
</evidence>
<evidence type="ECO:0000313" key="14">
    <source>
        <dbReference type="Proteomes" id="UP000010087"/>
    </source>
</evidence>
<name>A0A0H3HMA5_BURP2</name>
<evidence type="ECO:0000259" key="12">
    <source>
        <dbReference type="Pfam" id="PF01618"/>
    </source>
</evidence>
<evidence type="ECO:0000256" key="8">
    <source>
        <dbReference type="ARBA" id="ARBA00023136"/>
    </source>
</evidence>
<evidence type="ECO:0000256" key="2">
    <source>
        <dbReference type="ARBA" id="ARBA00010442"/>
    </source>
</evidence>
<keyword evidence="9 10" id="KW-0131">Cell cycle</keyword>
<feature type="region of interest" description="Disordered" evidence="11">
    <location>
        <begin position="1"/>
        <end position="23"/>
    </location>
</feature>
<comment type="function">
    <text evidence="10">Part of the Tol-Pal system, which plays a role in outer membrane invagination during cell division and is important for maintaining outer membrane integrity.</text>
</comment>
<comment type="similarity">
    <text evidence="2 10">Belongs to the ExbB/TolQ family.</text>
</comment>
<keyword evidence="5 10" id="KW-0132">Cell division</keyword>
<evidence type="ECO:0000313" key="13">
    <source>
        <dbReference type="EMBL" id="AFI65216.1"/>
    </source>
</evidence>
<keyword evidence="3 10" id="KW-1003">Cell membrane</keyword>
<comment type="subunit">
    <text evidence="10">The Tol-Pal system is composed of five core proteins: the inner membrane proteins TolA, TolQ and TolR, the periplasmic protein TolB and the outer membrane protein Pal. They form a network linking the inner and outer membranes and the peptidoglycan layer.</text>
</comment>
<evidence type="ECO:0000256" key="5">
    <source>
        <dbReference type="ARBA" id="ARBA00022618"/>
    </source>
</evidence>
<accession>A0A0H3HMA5</accession>
<protein>
    <recommendedName>
        <fullName evidence="10">Tol-Pal system protein TolQ</fullName>
    </recommendedName>
</protein>
<sequence>MRRASGAQPNAPPGRRRSAPAGCILARPPRRDVTQTSMNTSQDLSIISLVLNASVLAQAVMGLLLALSLMSWTFIFRKWFAIRRARAQTERFERDFWSGGDLQALYQSAANNRHTIGALERIFESGMREFLKAKEKRLSDPALLLDGARRAMRASFQREMDVLESNLSFLASVGSVSPYIGLFGTVWGIMNSFRGLANVQQATLANVAPGIAEALVATAIGLFAAIPAVVAYNRYAHDIDRLAIRFETFIEEFSNILQRQAQ</sequence>
<dbReference type="Pfam" id="PF01618">
    <property type="entry name" value="MotA_ExbB"/>
    <property type="match status" value="1"/>
</dbReference>
<dbReference type="PANTHER" id="PTHR30625">
    <property type="entry name" value="PROTEIN TOLQ"/>
    <property type="match status" value="1"/>
</dbReference>
<comment type="subcellular location">
    <subcellularLocation>
        <location evidence="10">Cell inner membrane</location>
        <topology evidence="10">Multi-pass membrane protein</topology>
    </subcellularLocation>
    <subcellularLocation>
        <location evidence="1">Cell membrane</location>
        <topology evidence="1">Multi-pass membrane protein</topology>
    </subcellularLocation>
</comment>
<dbReference type="InterPro" id="IPR050790">
    <property type="entry name" value="ExbB/TolQ_transport"/>
</dbReference>
<dbReference type="GO" id="GO:0051301">
    <property type="term" value="P:cell division"/>
    <property type="evidence" value="ECO:0007669"/>
    <property type="project" value="UniProtKB-UniRule"/>
</dbReference>
<feature type="domain" description="MotA/TolQ/ExbB proton channel" evidence="12">
    <location>
        <begin position="126"/>
        <end position="247"/>
    </location>
</feature>
<dbReference type="AlphaFoldDB" id="A0A0H3HMA5"/>
<evidence type="ECO:0000256" key="6">
    <source>
        <dbReference type="ARBA" id="ARBA00022692"/>
    </source>
</evidence>
<dbReference type="Proteomes" id="UP000010087">
    <property type="component" value="Chromosome 1"/>
</dbReference>
<dbReference type="EMBL" id="CP002833">
    <property type="protein sequence ID" value="AFI65216.1"/>
    <property type="molecule type" value="Genomic_DNA"/>
</dbReference>
<dbReference type="InterPro" id="IPR014163">
    <property type="entry name" value="Tol-Pal_TolQ"/>
</dbReference>
<feature type="transmembrane region" description="Helical" evidence="10">
    <location>
        <begin position="210"/>
        <end position="232"/>
    </location>
</feature>
<dbReference type="HAMAP" id="MF_02202">
    <property type="entry name" value="TolQ"/>
    <property type="match status" value="1"/>
</dbReference>
<evidence type="ECO:0000256" key="3">
    <source>
        <dbReference type="ARBA" id="ARBA00022475"/>
    </source>
</evidence>
<evidence type="ECO:0000256" key="1">
    <source>
        <dbReference type="ARBA" id="ARBA00004651"/>
    </source>
</evidence>
<gene>
    <name evidence="10 13" type="primary">tolQ</name>
    <name evidence="13" type="ordered locus">BP1026B_I0552</name>
</gene>
<keyword evidence="4 10" id="KW-0997">Cell inner membrane</keyword>
<dbReference type="GO" id="GO:0017038">
    <property type="term" value="P:protein import"/>
    <property type="evidence" value="ECO:0007669"/>
    <property type="project" value="TreeGrafter"/>
</dbReference>
<dbReference type="InterPro" id="IPR002898">
    <property type="entry name" value="MotA_ExbB_proton_chnl"/>
</dbReference>
<proteinExistence type="inferred from homology"/>
<evidence type="ECO:0000256" key="9">
    <source>
        <dbReference type="ARBA" id="ARBA00023306"/>
    </source>
</evidence>
<dbReference type="NCBIfam" id="TIGR02796">
    <property type="entry name" value="tolQ"/>
    <property type="match status" value="1"/>
</dbReference>
<feature type="transmembrane region" description="Helical" evidence="10">
    <location>
        <begin position="167"/>
        <end position="190"/>
    </location>
</feature>
<evidence type="ECO:0000256" key="4">
    <source>
        <dbReference type="ARBA" id="ARBA00022519"/>
    </source>
</evidence>
<keyword evidence="8 10" id="KW-0472">Membrane</keyword>
<dbReference type="PATRIC" id="fig|884204.3.peg.594"/>
<reference evidence="13 14" key="1">
    <citation type="journal article" date="2012" name="PLoS ONE">
        <title>Evolution of Burkholderia pseudomallei in recurrent melioidosis.</title>
        <authorList>
            <person name="Hayden H.S."/>
            <person name="Lim R."/>
            <person name="Brittnacher M.J."/>
            <person name="Sims E.H."/>
            <person name="Ramage E.R."/>
            <person name="Fong C."/>
            <person name="Wu Z."/>
            <person name="Crist E."/>
            <person name="Chang J."/>
            <person name="Zhou Y."/>
            <person name="Radey M."/>
            <person name="Rohmer L."/>
            <person name="Haugen E."/>
            <person name="Gillett W."/>
            <person name="Wuthiekanun V."/>
            <person name="Peacock S.J."/>
            <person name="Kaul R."/>
            <person name="Miller S.I."/>
            <person name="Manoil C."/>
            <person name="Jacobs M.A."/>
        </authorList>
    </citation>
    <scope>NUCLEOTIDE SEQUENCE [LARGE SCALE GENOMIC DNA]</scope>
    <source>
        <strain evidence="13 14">1026b</strain>
    </source>
</reference>
<dbReference type="GO" id="GO:0005886">
    <property type="term" value="C:plasma membrane"/>
    <property type="evidence" value="ECO:0007669"/>
    <property type="project" value="UniProtKB-SubCell"/>
</dbReference>
<keyword evidence="7 10" id="KW-1133">Transmembrane helix</keyword>
<evidence type="ECO:0000256" key="11">
    <source>
        <dbReference type="SAM" id="MobiDB-lite"/>
    </source>
</evidence>
<evidence type="ECO:0000256" key="7">
    <source>
        <dbReference type="ARBA" id="ARBA00022989"/>
    </source>
</evidence>
<organism evidence="13 14">
    <name type="scientific">Burkholderia pseudomallei (strain 1026b)</name>
    <dbReference type="NCBI Taxonomy" id="884204"/>
    <lineage>
        <taxon>Bacteria</taxon>
        <taxon>Pseudomonadati</taxon>
        <taxon>Pseudomonadota</taxon>
        <taxon>Betaproteobacteria</taxon>
        <taxon>Burkholderiales</taxon>
        <taxon>Burkholderiaceae</taxon>
        <taxon>Burkholderia</taxon>
        <taxon>pseudomallei group</taxon>
    </lineage>
</organism>
<dbReference type="PANTHER" id="PTHR30625:SF3">
    <property type="entry name" value="TOL-PAL SYSTEM PROTEIN TOLQ"/>
    <property type="match status" value="1"/>
</dbReference>